<dbReference type="Proteomes" id="UP000606786">
    <property type="component" value="Unassembled WGS sequence"/>
</dbReference>
<evidence type="ECO:0000256" key="9">
    <source>
        <dbReference type="ARBA" id="ARBA00047423"/>
    </source>
</evidence>
<evidence type="ECO:0000259" key="11">
    <source>
        <dbReference type="Pfam" id="PF01408"/>
    </source>
</evidence>
<dbReference type="GO" id="GO:0047115">
    <property type="term" value="F:trans-1,2-dihydrobenzene-1,2-diol dehydrogenase activity"/>
    <property type="evidence" value="ECO:0007669"/>
    <property type="project" value="UniProtKB-EC"/>
</dbReference>
<keyword evidence="14" id="KW-1185">Reference proteome</keyword>
<dbReference type="Gene3D" id="3.40.50.720">
    <property type="entry name" value="NAD(P)-binding Rossmann-like Domain"/>
    <property type="match status" value="1"/>
</dbReference>
<dbReference type="GO" id="GO:0000166">
    <property type="term" value="F:nucleotide binding"/>
    <property type="evidence" value="ECO:0007669"/>
    <property type="project" value="InterPro"/>
</dbReference>
<feature type="domain" description="GFO/IDH/MocA-like oxidoreductase" evidence="12">
    <location>
        <begin position="159"/>
        <end position="268"/>
    </location>
</feature>
<dbReference type="InterPro" id="IPR036291">
    <property type="entry name" value="NAD(P)-bd_dom_sf"/>
</dbReference>
<organism evidence="13 14">
    <name type="scientific">Ceratitis capitata</name>
    <name type="common">Mediterranean fruit fly</name>
    <name type="synonym">Tephritis capitata</name>
    <dbReference type="NCBI Taxonomy" id="7213"/>
    <lineage>
        <taxon>Eukaryota</taxon>
        <taxon>Metazoa</taxon>
        <taxon>Ecdysozoa</taxon>
        <taxon>Arthropoda</taxon>
        <taxon>Hexapoda</taxon>
        <taxon>Insecta</taxon>
        <taxon>Pterygota</taxon>
        <taxon>Neoptera</taxon>
        <taxon>Endopterygota</taxon>
        <taxon>Diptera</taxon>
        <taxon>Brachycera</taxon>
        <taxon>Muscomorpha</taxon>
        <taxon>Tephritoidea</taxon>
        <taxon>Tephritidae</taxon>
        <taxon>Ceratitis</taxon>
        <taxon>Ceratitis</taxon>
    </lineage>
</organism>
<name>A0A811UN15_CERCA</name>
<evidence type="ECO:0000256" key="2">
    <source>
        <dbReference type="ARBA" id="ARBA00023002"/>
    </source>
</evidence>
<dbReference type="GO" id="GO:0047837">
    <property type="term" value="F:D-xylose 1-dehydrogenase (NADP+) activity"/>
    <property type="evidence" value="ECO:0007669"/>
    <property type="project" value="UniProtKB-EC"/>
</dbReference>
<comment type="catalytic activity">
    <reaction evidence="9">
        <text>(1R,2R)-1,2-dihydrobenzene-1,2-diol + NADP(+) = catechol + NADPH + H(+)</text>
        <dbReference type="Rhea" id="RHEA:16729"/>
        <dbReference type="ChEBI" id="CHEBI:10702"/>
        <dbReference type="ChEBI" id="CHEBI:15378"/>
        <dbReference type="ChEBI" id="CHEBI:18135"/>
        <dbReference type="ChEBI" id="CHEBI:57783"/>
        <dbReference type="ChEBI" id="CHEBI:58349"/>
        <dbReference type="EC" id="1.3.1.20"/>
    </reaction>
</comment>
<dbReference type="Pfam" id="PF22725">
    <property type="entry name" value="GFO_IDH_MocA_C3"/>
    <property type="match status" value="1"/>
</dbReference>
<comment type="caution">
    <text evidence="13">The sequence shown here is derived from an EMBL/GenBank/DDBJ whole genome shotgun (WGS) entry which is preliminary data.</text>
</comment>
<feature type="domain" description="Gfo/Idh/MocA-like oxidoreductase N-terminal" evidence="11">
    <location>
        <begin position="53"/>
        <end position="150"/>
    </location>
</feature>
<reference evidence="13" key="1">
    <citation type="submission" date="2020-11" db="EMBL/GenBank/DDBJ databases">
        <authorList>
            <person name="Whitehead M."/>
        </authorList>
    </citation>
    <scope>NUCLEOTIDE SEQUENCE</scope>
    <source>
        <strain evidence="13">EGII</strain>
    </source>
</reference>
<dbReference type="OrthoDB" id="2129491at2759"/>
<evidence type="ECO:0000256" key="5">
    <source>
        <dbReference type="ARBA" id="ARBA00040603"/>
    </source>
</evidence>
<evidence type="ECO:0000256" key="8">
    <source>
        <dbReference type="ARBA" id="ARBA00043025"/>
    </source>
</evidence>
<evidence type="ECO:0000256" key="1">
    <source>
        <dbReference type="ARBA" id="ARBA00010928"/>
    </source>
</evidence>
<dbReference type="Gene3D" id="3.30.360.10">
    <property type="entry name" value="Dihydrodipicolinate Reductase, domain 2"/>
    <property type="match status" value="1"/>
</dbReference>
<accession>A0A811UN15</accession>
<dbReference type="PANTHER" id="PTHR22604:SF105">
    <property type="entry name" value="TRANS-1,2-DIHYDROBENZENE-1,2-DIOL DEHYDROGENASE"/>
    <property type="match status" value="1"/>
</dbReference>
<dbReference type="Pfam" id="PF01408">
    <property type="entry name" value="GFO_IDH_MocA"/>
    <property type="match status" value="1"/>
</dbReference>
<keyword evidence="2" id="KW-0560">Oxidoreductase</keyword>
<protein>
    <recommendedName>
        <fullName evidence="5">Trans-1,2-dihydrobenzene-1,2-diol dehydrogenase</fullName>
        <ecNumber evidence="4">1.1.1.179</ecNumber>
        <ecNumber evidence="3">1.3.1.20</ecNumber>
    </recommendedName>
    <alternativeName>
        <fullName evidence="8">D-xylose 1-dehydrogenase</fullName>
    </alternativeName>
    <alternativeName>
        <fullName evidence="7">D-xylose-NADP dehydrogenase</fullName>
    </alternativeName>
    <alternativeName>
        <fullName evidence="6">Dimeric dihydrodiol dehydrogenase</fullName>
    </alternativeName>
</protein>
<evidence type="ECO:0000313" key="13">
    <source>
        <dbReference type="EMBL" id="CAD7000121.1"/>
    </source>
</evidence>
<dbReference type="EC" id="1.1.1.179" evidence="4"/>
<evidence type="ECO:0000313" key="14">
    <source>
        <dbReference type="Proteomes" id="UP000606786"/>
    </source>
</evidence>
<dbReference type="InterPro" id="IPR000683">
    <property type="entry name" value="Gfo/Idh/MocA-like_OxRdtase_N"/>
</dbReference>
<dbReference type="SUPFAM" id="SSF51735">
    <property type="entry name" value="NAD(P)-binding Rossmann-fold domains"/>
    <property type="match status" value="1"/>
</dbReference>
<dbReference type="EC" id="1.3.1.20" evidence="3"/>
<proteinExistence type="inferred from homology"/>
<evidence type="ECO:0000256" key="7">
    <source>
        <dbReference type="ARBA" id="ARBA00042988"/>
    </source>
</evidence>
<gene>
    <name evidence="13" type="ORF">CCAP1982_LOCUS8614</name>
</gene>
<dbReference type="SUPFAM" id="SSF55347">
    <property type="entry name" value="Glyceraldehyde-3-phosphate dehydrogenase-like, C-terminal domain"/>
    <property type="match status" value="1"/>
</dbReference>
<dbReference type="EMBL" id="CAJHJT010000012">
    <property type="protein sequence ID" value="CAD7000121.1"/>
    <property type="molecule type" value="Genomic_DNA"/>
</dbReference>
<dbReference type="InterPro" id="IPR055170">
    <property type="entry name" value="GFO_IDH_MocA-like_dom"/>
</dbReference>
<evidence type="ECO:0000259" key="12">
    <source>
        <dbReference type="Pfam" id="PF22725"/>
    </source>
</evidence>
<evidence type="ECO:0000256" key="3">
    <source>
        <dbReference type="ARBA" id="ARBA00038853"/>
    </source>
</evidence>
<comment type="similarity">
    <text evidence="1">Belongs to the Gfo/Idh/MocA family.</text>
</comment>
<comment type="catalytic activity">
    <reaction evidence="10">
        <text>D-xylose + NADP(+) = D-xylono-1,5-lactone + NADPH + H(+)</text>
        <dbReference type="Rhea" id="RHEA:22000"/>
        <dbReference type="ChEBI" id="CHEBI:15378"/>
        <dbReference type="ChEBI" id="CHEBI:15867"/>
        <dbReference type="ChEBI" id="CHEBI:53455"/>
        <dbReference type="ChEBI" id="CHEBI:57783"/>
        <dbReference type="ChEBI" id="CHEBI:58349"/>
        <dbReference type="EC" id="1.1.1.179"/>
    </reaction>
</comment>
<dbReference type="InterPro" id="IPR050984">
    <property type="entry name" value="Gfo/Idh/MocA_domain"/>
</dbReference>
<evidence type="ECO:0000256" key="4">
    <source>
        <dbReference type="ARBA" id="ARBA00038984"/>
    </source>
</evidence>
<evidence type="ECO:0000256" key="6">
    <source>
        <dbReference type="ARBA" id="ARBA00042926"/>
    </source>
</evidence>
<dbReference type="AlphaFoldDB" id="A0A811UN15"/>
<dbReference type="PANTHER" id="PTHR22604">
    <property type="entry name" value="OXIDOREDUCTASES"/>
    <property type="match status" value="1"/>
</dbReference>
<evidence type="ECO:0000256" key="10">
    <source>
        <dbReference type="ARBA" id="ARBA00049233"/>
    </source>
</evidence>
<sequence>MKSVLQYYIPVCITAYIKCTRTRLLLLITRPMGHRRCRRITHDFVTALSTIEENQHSVVAVADVDGARALEFAERYEIPKFYDGFDDLSQDAEVDVVYVGTLSPYRYRVVRLMLERGKHVLCEKPLCLSLCQAEELYRVAKERNVFLMEGMWSRCFPSYARLQELLLADCIGEITHIQVQHGYHANVQCTLGGSITLDIGLYALQLGQFIYGCAPVGIKCNAHLNGDGVDVECEFVLDYGQNRKLAAFISGLESLENSAKLLGTKGEIKLSNYWCCTSLTKLSNITELWPLPTAKYEFNYTNACGLRYEAEEVRKCIEKRLLECSLYTHAQSLELLQVVEEMRKQIGVVYDDIICLDL</sequence>